<dbReference type="Proteomes" id="UP001194746">
    <property type="component" value="Unassembled WGS sequence"/>
</dbReference>
<evidence type="ECO:0000313" key="3">
    <source>
        <dbReference type="Proteomes" id="UP001194746"/>
    </source>
</evidence>
<feature type="domain" description="N-acetyltransferase" evidence="1">
    <location>
        <begin position="129"/>
        <end position="268"/>
    </location>
</feature>
<dbReference type="SUPFAM" id="SSF55729">
    <property type="entry name" value="Acyl-CoA N-acyltransferases (Nat)"/>
    <property type="match status" value="1"/>
</dbReference>
<evidence type="ECO:0000259" key="1">
    <source>
        <dbReference type="PROSITE" id="PS51186"/>
    </source>
</evidence>
<dbReference type="InterPro" id="IPR016181">
    <property type="entry name" value="Acyl_CoA_acyltransferase"/>
</dbReference>
<dbReference type="Gene3D" id="3.40.630.30">
    <property type="match status" value="1"/>
</dbReference>
<name>A0AAD4GTE9_ASPNN</name>
<organism evidence="2 3">
    <name type="scientific">Aspergillus nanangensis</name>
    <dbReference type="NCBI Taxonomy" id="2582783"/>
    <lineage>
        <taxon>Eukaryota</taxon>
        <taxon>Fungi</taxon>
        <taxon>Dikarya</taxon>
        <taxon>Ascomycota</taxon>
        <taxon>Pezizomycotina</taxon>
        <taxon>Eurotiomycetes</taxon>
        <taxon>Eurotiomycetidae</taxon>
        <taxon>Eurotiales</taxon>
        <taxon>Aspergillaceae</taxon>
        <taxon>Aspergillus</taxon>
        <taxon>Aspergillus subgen. Circumdati</taxon>
    </lineage>
</organism>
<dbReference type="AlphaFoldDB" id="A0AAD4GTE9"/>
<keyword evidence="3" id="KW-1185">Reference proteome</keyword>
<protein>
    <recommendedName>
        <fullName evidence="1">N-acetyltransferase domain-containing protein</fullName>
    </recommendedName>
</protein>
<comment type="caution">
    <text evidence="2">The sequence shown here is derived from an EMBL/GenBank/DDBJ whole genome shotgun (WGS) entry which is preliminary data.</text>
</comment>
<sequence length="268" mass="29066">MSCFENVAARQLKRQIKSCQQVHPDENYLWTRLADGIAAITKPEYTRKLNHVAGFAMRGPVTTEEILNLVTIARSKGGMIPEIDLCPLAHPTALTALTSAGFFVNNFANVYAKSLSGDSLPIAPPPPGIEIVTAGLSDREMFVRASVDGARDTGRPVELLELLARSAFNRSDTVVFLAMAQNSIVGGGALAVFETDLGLMAHLYIDTTVPEFRGRGIQMALMGERLRHSQQIGCVWATVDARTGSASSRNIERAGFQLAYTKPTFAKQ</sequence>
<reference evidence="2" key="2">
    <citation type="submission" date="2020-02" db="EMBL/GenBank/DDBJ databases">
        <authorList>
            <person name="Gilchrist C.L.M."/>
            <person name="Chooi Y.-H."/>
        </authorList>
    </citation>
    <scope>NUCLEOTIDE SEQUENCE</scope>
    <source>
        <strain evidence="2">MST-FP2251</strain>
    </source>
</reference>
<dbReference type="EMBL" id="VCAU01000045">
    <property type="protein sequence ID" value="KAF9888565.1"/>
    <property type="molecule type" value="Genomic_DNA"/>
</dbReference>
<reference evidence="2" key="1">
    <citation type="journal article" date="2019" name="Beilstein J. Org. Chem.">
        <title>Nanangenines: drimane sesquiterpenoids as the dominant metabolite cohort of a novel Australian fungus, Aspergillus nanangensis.</title>
        <authorList>
            <person name="Lacey H.J."/>
            <person name="Gilchrist C.L.M."/>
            <person name="Crombie A."/>
            <person name="Kalaitzis J.A."/>
            <person name="Vuong D."/>
            <person name="Rutledge P.J."/>
            <person name="Turner P."/>
            <person name="Pitt J.I."/>
            <person name="Lacey E."/>
            <person name="Chooi Y.H."/>
            <person name="Piggott A.M."/>
        </authorList>
    </citation>
    <scope>NUCLEOTIDE SEQUENCE</scope>
    <source>
        <strain evidence="2">MST-FP2251</strain>
    </source>
</reference>
<dbReference type="GO" id="GO:0016747">
    <property type="term" value="F:acyltransferase activity, transferring groups other than amino-acyl groups"/>
    <property type="evidence" value="ECO:0007669"/>
    <property type="project" value="InterPro"/>
</dbReference>
<dbReference type="CDD" id="cd04301">
    <property type="entry name" value="NAT_SF"/>
    <property type="match status" value="1"/>
</dbReference>
<gene>
    <name evidence="2" type="ORF">FE257_008497</name>
</gene>
<evidence type="ECO:0000313" key="2">
    <source>
        <dbReference type="EMBL" id="KAF9888565.1"/>
    </source>
</evidence>
<proteinExistence type="predicted"/>
<dbReference type="PROSITE" id="PS51186">
    <property type="entry name" value="GNAT"/>
    <property type="match status" value="1"/>
</dbReference>
<accession>A0AAD4GTE9</accession>
<dbReference type="InterPro" id="IPR000182">
    <property type="entry name" value="GNAT_dom"/>
</dbReference>